<comment type="caution">
    <text evidence="2">The sequence shown here is derived from an EMBL/GenBank/DDBJ whole genome shotgun (WGS) entry which is preliminary data.</text>
</comment>
<accession>A0A645J4D5</accession>
<reference evidence="2" key="1">
    <citation type="submission" date="2019-08" db="EMBL/GenBank/DDBJ databases">
        <authorList>
            <person name="Kucharzyk K."/>
            <person name="Murdoch R.W."/>
            <person name="Higgins S."/>
            <person name="Loffler F."/>
        </authorList>
    </citation>
    <scope>NUCLEOTIDE SEQUENCE</scope>
</reference>
<gene>
    <name evidence="2" type="ORF">SDC9_202013</name>
</gene>
<dbReference type="AlphaFoldDB" id="A0A645J4D5"/>
<evidence type="ECO:0000313" key="2">
    <source>
        <dbReference type="EMBL" id="MPN54343.1"/>
    </source>
</evidence>
<proteinExistence type="predicted"/>
<evidence type="ECO:0000256" key="1">
    <source>
        <dbReference type="SAM" id="MobiDB-lite"/>
    </source>
</evidence>
<protein>
    <submittedName>
        <fullName evidence="2">Uncharacterized protein</fullName>
    </submittedName>
</protein>
<feature type="region of interest" description="Disordered" evidence="1">
    <location>
        <begin position="90"/>
        <end position="119"/>
    </location>
</feature>
<dbReference type="EMBL" id="VSSQ01122485">
    <property type="protein sequence ID" value="MPN54343.1"/>
    <property type="molecule type" value="Genomic_DNA"/>
</dbReference>
<organism evidence="2">
    <name type="scientific">bioreactor metagenome</name>
    <dbReference type="NCBI Taxonomy" id="1076179"/>
    <lineage>
        <taxon>unclassified sequences</taxon>
        <taxon>metagenomes</taxon>
        <taxon>ecological metagenomes</taxon>
    </lineage>
</organism>
<sequence length="119" mass="12593">MADADEQRGAEQRFELADAVADGALGDRQFVGRLGKAAVAGHRFEGHQPGDRGDARGVVAVSVVVHGCRPSSEGAFRCRSLPCPVGENSITLSATGRQGRHMRRPGEGFVQSVSRSRPP</sequence>
<name>A0A645J4D5_9ZZZZ</name>